<protein>
    <submittedName>
        <fullName evidence="2 3">Uncharacterized protein</fullName>
    </submittedName>
</protein>
<evidence type="ECO:0000313" key="2">
    <source>
        <dbReference type="EMBL" id="EEC18027.1"/>
    </source>
</evidence>
<evidence type="ECO:0000313" key="4">
    <source>
        <dbReference type="Proteomes" id="UP000001555"/>
    </source>
</evidence>
<evidence type="ECO:0000313" key="3">
    <source>
        <dbReference type="EnsemblMetazoa" id="ISCW014419-PA"/>
    </source>
</evidence>
<evidence type="ECO:0000256" key="1">
    <source>
        <dbReference type="SAM" id="MobiDB-lite"/>
    </source>
</evidence>
<reference evidence="2 4" key="1">
    <citation type="submission" date="2008-03" db="EMBL/GenBank/DDBJ databases">
        <title>Annotation of Ixodes scapularis.</title>
        <authorList>
            <consortium name="Ixodes scapularis Genome Project Consortium"/>
            <person name="Caler E."/>
            <person name="Hannick L.I."/>
            <person name="Bidwell S."/>
            <person name="Joardar V."/>
            <person name="Thiagarajan M."/>
            <person name="Amedeo P."/>
            <person name="Galinsky K.J."/>
            <person name="Schobel S."/>
            <person name="Inman J."/>
            <person name="Hostetler J."/>
            <person name="Miller J."/>
            <person name="Hammond M."/>
            <person name="Megy K."/>
            <person name="Lawson D."/>
            <person name="Kodira C."/>
            <person name="Sutton G."/>
            <person name="Meyer J."/>
            <person name="Hill C.A."/>
            <person name="Birren B."/>
            <person name="Nene V."/>
            <person name="Collins F."/>
            <person name="Alarcon-Chaidez F."/>
            <person name="Wikel S."/>
            <person name="Strausberg R."/>
        </authorList>
    </citation>
    <scope>NUCLEOTIDE SEQUENCE [LARGE SCALE GENOMIC DNA]</scope>
    <source>
        <strain evidence="4">Wikel</strain>
        <strain evidence="2">Wikel colony</strain>
    </source>
</reference>
<feature type="compositionally biased region" description="Polar residues" evidence="1">
    <location>
        <begin position="90"/>
        <end position="100"/>
    </location>
</feature>
<dbReference type="EMBL" id="DS933205">
    <property type="protein sequence ID" value="EEC18027.1"/>
    <property type="molecule type" value="Genomic_DNA"/>
</dbReference>
<reference evidence="3" key="2">
    <citation type="submission" date="2020-05" db="UniProtKB">
        <authorList>
            <consortium name="EnsemblMetazoa"/>
        </authorList>
    </citation>
    <scope>IDENTIFICATION</scope>
    <source>
        <strain evidence="3">wikel</strain>
    </source>
</reference>
<proteinExistence type="predicted"/>
<dbReference type="EMBL" id="ABJB010911750">
    <property type="status" value="NOT_ANNOTATED_CDS"/>
    <property type="molecule type" value="Genomic_DNA"/>
</dbReference>
<dbReference type="VEuPathDB" id="VectorBase:ISCW014419"/>
<accession>B7QGQ5</accession>
<feature type="compositionally biased region" description="Basic and acidic residues" evidence="1">
    <location>
        <begin position="29"/>
        <end position="47"/>
    </location>
</feature>
<dbReference type="Proteomes" id="UP000001555">
    <property type="component" value="Unassembled WGS sequence"/>
</dbReference>
<keyword evidence="4" id="KW-1185">Reference proteome</keyword>
<organism>
    <name type="scientific">Ixodes scapularis</name>
    <name type="common">Black-legged tick</name>
    <name type="synonym">Deer tick</name>
    <dbReference type="NCBI Taxonomy" id="6945"/>
    <lineage>
        <taxon>Eukaryota</taxon>
        <taxon>Metazoa</taxon>
        <taxon>Ecdysozoa</taxon>
        <taxon>Arthropoda</taxon>
        <taxon>Chelicerata</taxon>
        <taxon>Arachnida</taxon>
        <taxon>Acari</taxon>
        <taxon>Parasitiformes</taxon>
        <taxon>Ixodida</taxon>
        <taxon>Ixodoidea</taxon>
        <taxon>Ixodidae</taxon>
        <taxon>Ixodinae</taxon>
        <taxon>Ixodes</taxon>
    </lineage>
</organism>
<name>B7QGQ5_IXOSC</name>
<dbReference type="InParanoid" id="B7QGQ5"/>
<dbReference type="AlphaFoldDB" id="B7QGQ5"/>
<dbReference type="PaxDb" id="6945-B7QGQ5"/>
<feature type="region of interest" description="Disordered" evidence="1">
    <location>
        <begin position="1"/>
        <end position="47"/>
    </location>
</feature>
<sequence>LRMQPSQFQNFRTRANPDDSGRYDALPTLEHRPPHHREPGTSDKQEQLHCRVPPLHLHSPSLSRKVVPRSISPSFLHCPFQKKSTDHCPHSSSHTATDPT</sequence>
<feature type="non-terminal residue" evidence="2">
    <location>
        <position position="100"/>
    </location>
</feature>
<gene>
    <name evidence="2" type="ORF">IscW_ISCW014419</name>
</gene>
<feature type="compositionally biased region" description="Polar residues" evidence="1">
    <location>
        <begin position="1"/>
        <end position="13"/>
    </location>
</feature>
<dbReference type="EnsemblMetazoa" id="ISCW014419-RA">
    <property type="protein sequence ID" value="ISCW014419-PA"/>
    <property type="gene ID" value="ISCW014419"/>
</dbReference>
<feature type="region of interest" description="Disordered" evidence="1">
    <location>
        <begin position="81"/>
        <end position="100"/>
    </location>
</feature>
<dbReference type="HOGENOM" id="CLU_2313120_0_0_1"/>
<feature type="non-terminal residue" evidence="2">
    <location>
        <position position="1"/>
    </location>
</feature>